<protein>
    <submittedName>
        <fullName evidence="3">Porin</fullName>
    </submittedName>
</protein>
<comment type="caution">
    <text evidence="3">The sequence shown here is derived from an EMBL/GenBank/DDBJ whole genome shotgun (WGS) entry which is preliminary data.</text>
</comment>
<evidence type="ECO:0000256" key="2">
    <source>
        <dbReference type="SAM" id="SignalP"/>
    </source>
</evidence>
<sequence>MNKSVVTLVFVLISFIGFAQRDLDTGSLRKSGQGQGQDQRPDTQTTKAKDDMPPATDYKLIGIERDTTFVDTSLSIHKQYKMNYLRQDNFELLKFHNVAMPFNKLGYDFSNSTLNPSLGASAKHFNYLDAEQINYYETPTPLTEMWLRTVLEQGQNLKTLFANNITPRLNFSVGYEGLRSLGHYVQSRSDAANFFGTLNYRTTNDRYFLRLHVTKQDFENQQNGGFTDDAIEGFVNQIPEFDNRVTIEPQFRDANTRLLGRRLYLDQDYILLTGKDSTANNQVRLSHSLKYEYKNYFYNQSENSSIFGPAYETSNINDRVNLEELTNQASVSYFRNDIGKLAFKASHTGFNYGYNSIVITEDQVIPNLINGDLVAVGASYKNKIGLVDLEGETMHNIIGDFNGSYIKGLAGAQFNKDLRLDAKLNISSVAPDFNYQLFQSSYINYNWNNDFSNIQTQFLGGKLNHQKWGYVEGSFTQIQNYTFFGAEIEEFTSIDDLYTNVSPQQADSDVSYFKLRAGGDYNLGWFGMAHTLQYQNVLSGADVLPVPELITRNSFFYQDYWFQKATFVQTGFTFKYFTDFNAQSFNPILNEFVVQNAVALDGFYTFDVFFNAKIRTARVFFNLENVTEIFTGNKNFSAPGYPFRDFTFRFGVVWNLFL</sequence>
<keyword evidence="4" id="KW-1185">Reference proteome</keyword>
<organism evidence="3 4">
    <name type="scientific">Psychroflexus maritimus</name>
    <dbReference type="NCBI Taxonomy" id="2714865"/>
    <lineage>
        <taxon>Bacteria</taxon>
        <taxon>Pseudomonadati</taxon>
        <taxon>Bacteroidota</taxon>
        <taxon>Flavobacteriia</taxon>
        <taxon>Flavobacteriales</taxon>
        <taxon>Flavobacteriaceae</taxon>
        <taxon>Psychroflexus</taxon>
    </lineage>
</organism>
<keyword evidence="2" id="KW-0732">Signal</keyword>
<gene>
    <name evidence="3" type="ORF">G7034_05470</name>
</gene>
<dbReference type="RefSeq" id="WP_166399960.1">
    <property type="nucleotide sequence ID" value="NZ_JAANAS010000040.1"/>
</dbReference>
<dbReference type="Proteomes" id="UP000643701">
    <property type="component" value="Unassembled WGS sequence"/>
</dbReference>
<accession>A0A967ACE4</accession>
<proteinExistence type="predicted"/>
<feature type="region of interest" description="Disordered" evidence="1">
    <location>
        <begin position="27"/>
        <end position="53"/>
    </location>
</feature>
<dbReference type="Pfam" id="PF14121">
    <property type="entry name" value="Porin_10"/>
    <property type="match status" value="1"/>
</dbReference>
<dbReference type="EMBL" id="JAANAS010000040">
    <property type="protein sequence ID" value="NGZ89697.1"/>
    <property type="molecule type" value="Genomic_DNA"/>
</dbReference>
<reference evidence="3" key="1">
    <citation type="submission" date="2020-03" db="EMBL/GenBank/DDBJ databases">
        <title>Psychroflexus Maritimus sp. nov., isolate from marine sediment.</title>
        <authorList>
            <person name="Zhong Y.-L."/>
        </authorList>
    </citation>
    <scope>NUCLEOTIDE SEQUENCE</scope>
    <source>
        <strain evidence="3">C1</strain>
    </source>
</reference>
<feature type="signal peptide" evidence="2">
    <location>
        <begin position="1"/>
        <end position="19"/>
    </location>
</feature>
<dbReference type="InterPro" id="IPR025631">
    <property type="entry name" value="Porin_10"/>
</dbReference>
<evidence type="ECO:0000313" key="3">
    <source>
        <dbReference type="EMBL" id="NGZ89697.1"/>
    </source>
</evidence>
<feature type="compositionally biased region" description="Polar residues" evidence="1">
    <location>
        <begin position="28"/>
        <end position="46"/>
    </location>
</feature>
<feature type="chain" id="PRO_5036798711" evidence="2">
    <location>
        <begin position="20"/>
        <end position="658"/>
    </location>
</feature>
<evidence type="ECO:0000313" key="4">
    <source>
        <dbReference type="Proteomes" id="UP000643701"/>
    </source>
</evidence>
<dbReference type="AlphaFoldDB" id="A0A967ACE4"/>
<evidence type="ECO:0000256" key="1">
    <source>
        <dbReference type="SAM" id="MobiDB-lite"/>
    </source>
</evidence>
<name>A0A967ACE4_9FLAO</name>